<feature type="domain" description="Flavin reductase like" evidence="5">
    <location>
        <begin position="7"/>
        <end position="167"/>
    </location>
</feature>
<protein>
    <recommendedName>
        <fullName evidence="5">Flavin reductase like domain-containing protein</fullName>
    </recommendedName>
</protein>
<dbReference type="InterPro" id="IPR002563">
    <property type="entry name" value="Flavin_Rdtase-like_dom"/>
</dbReference>
<comment type="similarity">
    <text evidence="4">Belongs to the flavoredoxin family.</text>
</comment>
<keyword evidence="3" id="KW-0288">FMN</keyword>
<evidence type="ECO:0000313" key="7">
    <source>
        <dbReference type="Proteomes" id="UP001314263"/>
    </source>
</evidence>
<reference evidence="6 7" key="1">
    <citation type="submission" date="2023-10" db="EMBL/GenBank/DDBJ databases">
        <authorList>
            <person name="Maclean D."/>
            <person name="Macfadyen A."/>
        </authorList>
    </citation>
    <scope>NUCLEOTIDE SEQUENCE [LARGE SCALE GENOMIC DNA]</scope>
</reference>
<dbReference type="InterPro" id="IPR012349">
    <property type="entry name" value="Split_barrel_FMN-bd"/>
</dbReference>
<dbReference type="SUPFAM" id="SSF50475">
    <property type="entry name" value="FMN-binding split barrel"/>
    <property type="match status" value="1"/>
</dbReference>
<keyword evidence="2" id="KW-0285">Flavoprotein</keyword>
<dbReference type="GO" id="GO:0010181">
    <property type="term" value="F:FMN binding"/>
    <property type="evidence" value="ECO:0007669"/>
    <property type="project" value="InterPro"/>
</dbReference>
<evidence type="ECO:0000259" key="5">
    <source>
        <dbReference type="SMART" id="SM00903"/>
    </source>
</evidence>
<keyword evidence="7" id="KW-1185">Reference proteome</keyword>
<name>A0AAV1IKF1_9CHLO</name>
<accession>A0AAV1IKF1</accession>
<comment type="caution">
    <text evidence="6">The sequence shown here is derived from an EMBL/GenBank/DDBJ whole genome shotgun (WGS) entry which is preliminary data.</text>
</comment>
<evidence type="ECO:0000256" key="3">
    <source>
        <dbReference type="ARBA" id="ARBA00022643"/>
    </source>
</evidence>
<dbReference type="SMART" id="SM00903">
    <property type="entry name" value="Flavin_Reduct"/>
    <property type="match status" value="1"/>
</dbReference>
<evidence type="ECO:0000256" key="1">
    <source>
        <dbReference type="ARBA" id="ARBA00001917"/>
    </source>
</evidence>
<sequence>MYPFTISSVIPRPIGFVASLSKEGVPNLSPYSYFNVMSHDPPYVCIGGCATSGRPSKMKDTQQNLLETKEFTINLISEWFVEAANHTCGNYDRGVNEIELSGLTPIPSVKVKAPRIEESAVQFECILRHTYDVKNKKGDITATILIGEVVLAHVLEAVTTKTGHDHIIVDIDKYAPVSRLGGDSYARVTELYDIPRPGKEWQARASAVKKA</sequence>
<gene>
    <name evidence="6" type="ORF">CVIRNUC_010519</name>
</gene>
<comment type="cofactor">
    <cofactor evidence="1">
        <name>FMN</name>
        <dbReference type="ChEBI" id="CHEBI:58210"/>
    </cofactor>
</comment>
<proteinExistence type="inferred from homology"/>
<dbReference type="PANTHER" id="PTHR33798:SF5">
    <property type="entry name" value="FLAVIN REDUCTASE LIKE DOMAIN-CONTAINING PROTEIN"/>
    <property type="match status" value="1"/>
</dbReference>
<evidence type="ECO:0000256" key="4">
    <source>
        <dbReference type="ARBA" id="ARBA00038054"/>
    </source>
</evidence>
<dbReference type="Proteomes" id="UP001314263">
    <property type="component" value="Unassembled WGS sequence"/>
</dbReference>
<dbReference type="Gene3D" id="2.30.110.10">
    <property type="entry name" value="Electron Transport, Fmn-binding Protein, Chain A"/>
    <property type="match status" value="1"/>
</dbReference>
<evidence type="ECO:0000256" key="2">
    <source>
        <dbReference type="ARBA" id="ARBA00022630"/>
    </source>
</evidence>
<dbReference type="PANTHER" id="PTHR33798">
    <property type="entry name" value="FLAVOPROTEIN OXYGENASE"/>
    <property type="match status" value="1"/>
</dbReference>
<evidence type="ECO:0000313" key="6">
    <source>
        <dbReference type="EMBL" id="CAK0787301.1"/>
    </source>
</evidence>
<dbReference type="AlphaFoldDB" id="A0AAV1IKF1"/>
<organism evidence="6 7">
    <name type="scientific">Coccomyxa viridis</name>
    <dbReference type="NCBI Taxonomy" id="1274662"/>
    <lineage>
        <taxon>Eukaryota</taxon>
        <taxon>Viridiplantae</taxon>
        <taxon>Chlorophyta</taxon>
        <taxon>core chlorophytes</taxon>
        <taxon>Trebouxiophyceae</taxon>
        <taxon>Trebouxiophyceae incertae sedis</taxon>
        <taxon>Coccomyxaceae</taxon>
        <taxon>Coccomyxa</taxon>
    </lineage>
</organism>
<dbReference type="Pfam" id="PF01613">
    <property type="entry name" value="Flavin_Reduct"/>
    <property type="match status" value="1"/>
</dbReference>
<dbReference type="EMBL" id="CAUYUE010000016">
    <property type="protein sequence ID" value="CAK0787301.1"/>
    <property type="molecule type" value="Genomic_DNA"/>
</dbReference>